<dbReference type="EMBL" id="GBXM01020509">
    <property type="protein sequence ID" value="JAH88068.1"/>
    <property type="molecule type" value="Transcribed_RNA"/>
</dbReference>
<sequence length="62" mass="7193">MEFVFFKACIGISDIIQIKRVNLMHEYLFDEKLKNDKTYLADSSVADNSPSTHHPVCDWSFP</sequence>
<accession>A0A0E9WEZ9</accession>
<name>A0A0E9WEZ9_ANGAN</name>
<protein>
    <submittedName>
        <fullName evidence="1">Uncharacterized protein</fullName>
    </submittedName>
</protein>
<dbReference type="AlphaFoldDB" id="A0A0E9WEZ9"/>
<proteinExistence type="predicted"/>
<organism evidence="1">
    <name type="scientific">Anguilla anguilla</name>
    <name type="common">European freshwater eel</name>
    <name type="synonym">Muraena anguilla</name>
    <dbReference type="NCBI Taxonomy" id="7936"/>
    <lineage>
        <taxon>Eukaryota</taxon>
        <taxon>Metazoa</taxon>
        <taxon>Chordata</taxon>
        <taxon>Craniata</taxon>
        <taxon>Vertebrata</taxon>
        <taxon>Euteleostomi</taxon>
        <taxon>Actinopterygii</taxon>
        <taxon>Neopterygii</taxon>
        <taxon>Teleostei</taxon>
        <taxon>Anguilliformes</taxon>
        <taxon>Anguillidae</taxon>
        <taxon>Anguilla</taxon>
    </lineage>
</organism>
<reference evidence="1" key="1">
    <citation type="submission" date="2014-11" db="EMBL/GenBank/DDBJ databases">
        <authorList>
            <person name="Amaro Gonzalez C."/>
        </authorList>
    </citation>
    <scope>NUCLEOTIDE SEQUENCE</scope>
</reference>
<reference evidence="1" key="2">
    <citation type="journal article" date="2015" name="Fish Shellfish Immunol.">
        <title>Early steps in the European eel (Anguilla anguilla)-Vibrio vulnificus interaction in the gills: Role of the RtxA13 toxin.</title>
        <authorList>
            <person name="Callol A."/>
            <person name="Pajuelo D."/>
            <person name="Ebbesson L."/>
            <person name="Teles M."/>
            <person name="MacKenzie S."/>
            <person name="Amaro C."/>
        </authorList>
    </citation>
    <scope>NUCLEOTIDE SEQUENCE</scope>
</reference>
<evidence type="ECO:0000313" key="1">
    <source>
        <dbReference type="EMBL" id="JAH88068.1"/>
    </source>
</evidence>